<evidence type="ECO:0000256" key="10">
    <source>
        <dbReference type="ARBA" id="ARBA00023004"/>
    </source>
</evidence>
<comment type="catalytic activity">
    <reaction evidence="13">
        <text>P(1),P(4)-bis(5'-adenosyl) tetraphosphate + H2O = 2 ADP + 2 H(+)</text>
        <dbReference type="Rhea" id="RHEA:24252"/>
        <dbReference type="ChEBI" id="CHEBI:15377"/>
        <dbReference type="ChEBI" id="CHEBI:15378"/>
        <dbReference type="ChEBI" id="CHEBI:58141"/>
        <dbReference type="ChEBI" id="CHEBI:456216"/>
        <dbReference type="EC" id="3.6.1.41"/>
    </reaction>
</comment>
<feature type="domain" description="HD/PDEase" evidence="15">
    <location>
        <begin position="196"/>
        <end position="321"/>
    </location>
</feature>
<keyword evidence="4 14" id="KW-0808">Transferase</keyword>
<reference evidence="16 17" key="1">
    <citation type="journal article" date="2013" name="Genome Announc.">
        <title>Complete Genome Sequence of Mycoplasma hyorhinis Strain SK76.</title>
        <authorList>
            <person name="Goodison S."/>
            <person name="Urquidi V."/>
            <person name="Kumar D."/>
            <person name="Reyes L."/>
            <person name="Rosser C.J."/>
        </authorList>
    </citation>
    <scope>NUCLEOTIDE SEQUENCE [LARGE SCALE GENOMIC DNA]</scope>
    <source>
        <strain evidence="16 17">SK76</strain>
    </source>
</reference>
<dbReference type="NCBIfam" id="TIGR00488">
    <property type="entry name" value="bis(5'-nucleosyl)-tetraphosphatase (symmetrical) YqeK"/>
    <property type="match status" value="1"/>
</dbReference>
<dbReference type="NCBIfam" id="TIGR00482">
    <property type="entry name" value="nicotinate (nicotinamide) nucleotide adenylyltransferase"/>
    <property type="match status" value="1"/>
</dbReference>
<dbReference type="InterPro" id="IPR005249">
    <property type="entry name" value="YqeK"/>
</dbReference>
<keyword evidence="5 14" id="KW-0548">Nucleotidyltransferase</keyword>
<dbReference type="EC" id="2.7.7.18" evidence="14"/>
<dbReference type="HAMAP" id="MF_00244">
    <property type="entry name" value="NaMN_adenylyltr"/>
    <property type="match status" value="1"/>
</dbReference>
<dbReference type="GO" id="GO:0005524">
    <property type="term" value="F:ATP binding"/>
    <property type="evidence" value="ECO:0007669"/>
    <property type="project" value="UniProtKB-KW"/>
</dbReference>
<dbReference type="GO" id="GO:0004515">
    <property type="term" value="F:nicotinate-nucleotide adenylyltransferase activity"/>
    <property type="evidence" value="ECO:0007669"/>
    <property type="project" value="UniProtKB-UniRule"/>
</dbReference>
<dbReference type="NCBIfam" id="NF005519">
    <property type="entry name" value="PRK07152.1"/>
    <property type="match status" value="1"/>
</dbReference>
<dbReference type="InterPro" id="IPR006675">
    <property type="entry name" value="HDIG_dom"/>
</dbReference>
<organism evidence="16 17">
    <name type="scientific">Mesomycoplasma hyorhinis SK76</name>
    <dbReference type="NCBI Taxonomy" id="1118964"/>
    <lineage>
        <taxon>Bacteria</taxon>
        <taxon>Bacillati</taxon>
        <taxon>Mycoplasmatota</taxon>
        <taxon>Mycoplasmoidales</taxon>
        <taxon>Metamycoplasmataceae</taxon>
        <taxon>Mesomycoplasma</taxon>
    </lineage>
</organism>
<dbReference type="EMBL" id="CP003914">
    <property type="protein sequence ID" value="AFX74258.1"/>
    <property type="molecule type" value="Genomic_DNA"/>
</dbReference>
<dbReference type="SUPFAM" id="SSF52374">
    <property type="entry name" value="Nucleotidylyl transferase"/>
    <property type="match status" value="1"/>
</dbReference>
<dbReference type="InterPro" id="IPR004821">
    <property type="entry name" value="Cyt_trans-like"/>
</dbReference>
<dbReference type="Pfam" id="PF01966">
    <property type="entry name" value="HD"/>
    <property type="match status" value="1"/>
</dbReference>
<evidence type="ECO:0000256" key="8">
    <source>
        <dbReference type="ARBA" id="ARBA00022801"/>
    </source>
</evidence>
<dbReference type="RefSeq" id="WP_014335501.1">
    <property type="nucleotide sequence ID" value="NC_019552.1"/>
</dbReference>
<dbReference type="CDD" id="cd02165">
    <property type="entry name" value="NMNAT"/>
    <property type="match status" value="1"/>
</dbReference>
<comment type="function">
    <text evidence="1 14">Catalyzes the reversible adenylation of nicotinate mononucleotide (NaMN) to nicotinic acid adenine dinucleotide (NaAD).</text>
</comment>
<dbReference type="KEGG" id="mhs:MOS_332"/>
<dbReference type="NCBIfam" id="TIGR00277">
    <property type="entry name" value="HDIG"/>
    <property type="match status" value="1"/>
</dbReference>
<dbReference type="GO" id="GO:0009435">
    <property type="term" value="P:NAD+ biosynthetic process"/>
    <property type="evidence" value="ECO:0007669"/>
    <property type="project" value="UniProtKB-UniRule"/>
</dbReference>
<dbReference type="InterPro" id="IPR006674">
    <property type="entry name" value="HD_domain"/>
</dbReference>
<dbReference type="InterPro" id="IPR005248">
    <property type="entry name" value="NadD/NMNAT"/>
</dbReference>
<dbReference type="Pfam" id="PF01467">
    <property type="entry name" value="CTP_transf_like"/>
    <property type="match status" value="1"/>
</dbReference>
<keyword evidence="10" id="KW-0408">Iron</keyword>
<dbReference type="Proteomes" id="UP000009399">
    <property type="component" value="Chromosome"/>
</dbReference>
<keyword evidence="9 14" id="KW-0067">ATP-binding</keyword>
<evidence type="ECO:0000256" key="3">
    <source>
        <dbReference type="ARBA" id="ARBA00022642"/>
    </source>
</evidence>
<evidence type="ECO:0000256" key="5">
    <source>
        <dbReference type="ARBA" id="ARBA00022695"/>
    </source>
</evidence>
<dbReference type="GO" id="GO:0046872">
    <property type="term" value="F:metal ion binding"/>
    <property type="evidence" value="ECO:0007669"/>
    <property type="project" value="UniProtKB-KW"/>
</dbReference>
<keyword evidence="8" id="KW-0378">Hydrolase</keyword>
<evidence type="ECO:0000256" key="1">
    <source>
        <dbReference type="ARBA" id="ARBA00002324"/>
    </source>
</evidence>
<dbReference type="SUPFAM" id="SSF109604">
    <property type="entry name" value="HD-domain/PDEase-like"/>
    <property type="match status" value="1"/>
</dbReference>
<evidence type="ECO:0000313" key="16">
    <source>
        <dbReference type="EMBL" id="AFX74258.1"/>
    </source>
</evidence>
<evidence type="ECO:0000256" key="4">
    <source>
        <dbReference type="ARBA" id="ARBA00022679"/>
    </source>
</evidence>
<evidence type="ECO:0000256" key="2">
    <source>
        <dbReference type="ARBA" id="ARBA00005019"/>
    </source>
</evidence>
<comment type="catalytic activity">
    <reaction evidence="12 14">
        <text>nicotinate beta-D-ribonucleotide + ATP + H(+) = deamido-NAD(+) + diphosphate</text>
        <dbReference type="Rhea" id="RHEA:22860"/>
        <dbReference type="ChEBI" id="CHEBI:15378"/>
        <dbReference type="ChEBI" id="CHEBI:30616"/>
        <dbReference type="ChEBI" id="CHEBI:33019"/>
        <dbReference type="ChEBI" id="CHEBI:57502"/>
        <dbReference type="ChEBI" id="CHEBI:58437"/>
        <dbReference type="EC" id="2.7.7.18"/>
    </reaction>
</comment>
<dbReference type="CDD" id="cd00077">
    <property type="entry name" value="HDc"/>
    <property type="match status" value="1"/>
</dbReference>
<dbReference type="NCBIfam" id="TIGR00125">
    <property type="entry name" value="cyt_tran_rel"/>
    <property type="match status" value="1"/>
</dbReference>
<keyword evidence="3 14" id="KW-0662">Pyridine nucleotide biosynthesis</keyword>
<evidence type="ECO:0000256" key="11">
    <source>
        <dbReference type="ARBA" id="ARBA00023027"/>
    </source>
</evidence>
<sequence length="364" mass="42618">MELPQKIAVFGGTFNPIHKGHIKIAKLAIKKLGLDSLYFVPNYQNPFKNKQQSYVSGEHRYNMIKLVLPEKAKVCEFEINKKGISYTIDTIKFFKHRFKNAQLYFIIGSDNLEKLHKWKDIDLICQLSQIIVFKRDKKINKKNLKKYNAVLFDNKIYDFSSTNIRHSDFSGLFPAVHKYISSNFLYIEDLLKFHINNGERLKHCYATAQLAAEYAKQLKKDAKIAYYGGLLHDITKTWSKEKHREFLAQCDVDQSKVPDYKLHQLSAYFWLTKKYKIAKKTIANSIASHTSLAYDMDDYAKIVYMADKLARGRKYPGVQKLRELAKKDFYQGFKSVLEANLKLLQSEGKIDEEQQQIYKFWINS</sequence>
<protein>
    <recommendedName>
        <fullName evidence="14">Probable nicotinate-nucleotide adenylyltransferase</fullName>
        <ecNumber evidence="14">2.7.7.18</ecNumber>
    </recommendedName>
    <alternativeName>
        <fullName evidence="14">Deamido-NAD(+) diphosphorylase</fullName>
    </alternativeName>
    <alternativeName>
        <fullName evidence="14">Deamido-NAD(+) pyrophosphorylase</fullName>
    </alternativeName>
    <alternativeName>
        <fullName evidence="14">Nicotinate mononucleotide adenylyltransferase</fullName>
        <shortName evidence="14">NaMN adenylyltransferase</shortName>
    </alternativeName>
</protein>
<dbReference type="Gene3D" id="3.40.50.620">
    <property type="entry name" value="HUPs"/>
    <property type="match status" value="1"/>
</dbReference>
<dbReference type="SMART" id="SM00471">
    <property type="entry name" value="HDc"/>
    <property type="match status" value="1"/>
</dbReference>
<dbReference type="AlphaFoldDB" id="A0AAI8AML9"/>
<evidence type="ECO:0000256" key="12">
    <source>
        <dbReference type="ARBA" id="ARBA00048721"/>
    </source>
</evidence>
<proteinExistence type="inferred from homology"/>
<dbReference type="InterPro" id="IPR003607">
    <property type="entry name" value="HD/PDEase_dom"/>
</dbReference>
<dbReference type="GeneID" id="93248449"/>
<keyword evidence="6" id="KW-0479">Metal-binding</keyword>
<comment type="pathway">
    <text evidence="2 14">Cofactor biosynthesis; NAD(+) biosynthesis; deamido-NAD(+) from nicotinate D-ribonucleotide: step 1/1.</text>
</comment>
<dbReference type="PANTHER" id="PTHR39321:SF3">
    <property type="entry name" value="PHOSPHOPANTETHEINE ADENYLYLTRANSFERASE"/>
    <property type="match status" value="1"/>
</dbReference>
<evidence type="ECO:0000256" key="7">
    <source>
        <dbReference type="ARBA" id="ARBA00022741"/>
    </source>
</evidence>
<comment type="similarity">
    <text evidence="14">Belongs to the NadD family.</text>
</comment>
<evidence type="ECO:0000256" key="9">
    <source>
        <dbReference type="ARBA" id="ARBA00022840"/>
    </source>
</evidence>
<evidence type="ECO:0000256" key="14">
    <source>
        <dbReference type="HAMAP-Rule" id="MF_00244"/>
    </source>
</evidence>
<name>A0AAI8AML9_MESHY</name>
<keyword evidence="11 14" id="KW-0520">NAD</keyword>
<dbReference type="GO" id="GO:0008803">
    <property type="term" value="F:bis(5'-nucleosyl)-tetraphosphatase (symmetrical) activity"/>
    <property type="evidence" value="ECO:0007669"/>
    <property type="project" value="UniProtKB-EC"/>
</dbReference>
<accession>A0AAI8AML9</accession>
<dbReference type="PANTHER" id="PTHR39321">
    <property type="entry name" value="NICOTINATE-NUCLEOTIDE ADENYLYLTRANSFERASE-RELATED"/>
    <property type="match status" value="1"/>
</dbReference>
<evidence type="ECO:0000256" key="6">
    <source>
        <dbReference type="ARBA" id="ARBA00022723"/>
    </source>
</evidence>
<dbReference type="InterPro" id="IPR014729">
    <property type="entry name" value="Rossmann-like_a/b/a_fold"/>
</dbReference>
<keyword evidence="7 14" id="KW-0547">Nucleotide-binding</keyword>
<gene>
    <name evidence="14" type="primary">nadD</name>
    <name evidence="16" type="ORF">MOS_332</name>
</gene>
<evidence type="ECO:0000313" key="17">
    <source>
        <dbReference type="Proteomes" id="UP000009399"/>
    </source>
</evidence>
<evidence type="ECO:0000259" key="15">
    <source>
        <dbReference type="SMART" id="SM00471"/>
    </source>
</evidence>
<evidence type="ECO:0000256" key="13">
    <source>
        <dbReference type="ARBA" id="ARBA00049417"/>
    </source>
</evidence>
<dbReference type="Gene3D" id="1.10.3210.10">
    <property type="entry name" value="Hypothetical protein af1432"/>
    <property type="match status" value="1"/>
</dbReference>